<evidence type="ECO:0000256" key="5">
    <source>
        <dbReference type="ARBA" id="ARBA00023136"/>
    </source>
</evidence>
<dbReference type="SUPFAM" id="SSF49464">
    <property type="entry name" value="Carboxypeptidase regulatory domain-like"/>
    <property type="match status" value="1"/>
</dbReference>
<comment type="subcellular location">
    <subcellularLocation>
        <location evidence="1 7">Cell outer membrane</location>
        <topology evidence="1 7">Multi-pass membrane protein</topology>
    </subcellularLocation>
</comment>
<keyword evidence="2 7" id="KW-0813">Transport</keyword>
<dbReference type="EMBL" id="QSGO01000005">
    <property type="protein sequence ID" value="RHB35858.1"/>
    <property type="molecule type" value="Genomic_DNA"/>
</dbReference>
<proteinExistence type="inferred from homology"/>
<dbReference type="InterPro" id="IPR023996">
    <property type="entry name" value="TonB-dep_OMP_SusC/RagA"/>
</dbReference>
<accession>A0A413VQM2</accession>
<feature type="chain" id="PRO_5019341616" evidence="8">
    <location>
        <begin position="21"/>
        <end position="1031"/>
    </location>
</feature>
<organism evidence="10 11">
    <name type="scientific">Bacteroides nordii</name>
    <dbReference type="NCBI Taxonomy" id="291645"/>
    <lineage>
        <taxon>Bacteria</taxon>
        <taxon>Pseudomonadati</taxon>
        <taxon>Bacteroidota</taxon>
        <taxon>Bacteroidia</taxon>
        <taxon>Bacteroidales</taxon>
        <taxon>Bacteroidaceae</taxon>
        <taxon>Bacteroides</taxon>
    </lineage>
</organism>
<dbReference type="Pfam" id="PF07715">
    <property type="entry name" value="Plug"/>
    <property type="match status" value="1"/>
</dbReference>
<evidence type="ECO:0000313" key="10">
    <source>
        <dbReference type="EMBL" id="RHB35858.1"/>
    </source>
</evidence>
<comment type="caution">
    <text evidence="10">The sequence shown here is derived from an EMBL/GenBank/DDBJ whole genome shotgun (WGS) entry which is preliminary data.</text>
</comment>
<evidence type="ECO:0000259" key="9">
    <source>
        <dbReference type="Pfam" id="PF07715"/>
    </source>
</evidence>
<evidence type="ECO:0000256" key="8">
    <source>
        <dbReference type="SAM" id="SignalP"/>
    </source>
</evidence>
<feature type="domain" description="TonB-dependent receptor plug" evidence="9">
    <location>
        <begin position="114"/>
        <end position="223"/>
    </location>
</feature>
<dbReference type="Gene3D" id="2.60.40.1120">
    <property type="entry name" value="Carboxypeptidase-like, regulatory domain"/>
    <property type="match status" value="1"/>
</dbReference>
<dbReference type="InterPro" id="IPR036942">
    <property type="entry name" value="Beta-barrel_TonB_sf"/>
</dbReference>
<dbReference type="NCBIfam" id="TIGR04056">
    <property type="entry name" value="OMP_RagA_SusC"/>
    <property type="match status" value="1"/>
</dbReference>
<dbReference type="InterPro" id="IPR039426">
    <property type="entry name" value="TonB-dep_rcpt-like"/>
</dbReference>
<dbReference type="FunFam" id="2.60.40.1120:FF:000003">
    <property type="entry name" value="Outer membrane protein Omp121"/>
    <property type="match status" value="1"/>
</dbReference>
<dbReference type="InterPro" id="IPR023997">
    <property type="entry name" value="TonB-dep_OMP_SusC/RagA_CS"/>
</dbReference>
<dbReference type="InterPro" id="IPR012910">
    <property type="entry name" value="Plug_dom"/>
</dbReference>
<comment type="similarity">
    <text evidence="7">Belongs to the TonB-dependent receptor family.</text>
</comment>
<evidence type="ECO:0000256" key="7">
    <source>
        <dbReference type="PROSITE-ProRule" id="PRU01360"/>
    </source>
</evidence>
<dbReference type="Gene3D" id="2.170.130.10">
    <property type="entry name" value="TonB-dependent receptor, plug domain"/>
    <property type="match status" value="1"/>
</dbReference>
<evidence type="ECO:0000256" key="3">
    <source>
        <dbReference type="ARBA" id="ARBA00022452"/>
    </source>
</evidence>
<protein>
    <submittedName>
        <fullName evidence="10">TonB-dependent receptor</fullName>
    </submittedName>
</protein>
<keyword evidence="8" id="KW-0732">Signal</keyword>
<name>A0A413VQM2_9BACE</name>
<evidence type="ECO:0000256" key="4">
    <source>
        <dbReference type="ARBA" id="ARBA00022692"/>
    </source>
</evidence>
<dbReference type="Gene3D" id="2.40.170.20">
    <property type="entry name" value="TonB-dependent receptor, beta-barrel domain"/>
    <property type="match status" value="1"/>
</dbReference>
<dbReference type="InterPro" id="IPR037066">
    <property type="entry name" value="Plug_dom_sf"/>
</dbReference>
<dbReference type="InterPro" id="IPR008969">
    <property type="entry name" value="CarboxyPept-like_regulatory"/>
</dbReference>
<keyword evidence="4 7" id="KW-0812">Transmembrane</keyword>
<dbReference type="Proteomes" id="UP000284379">
    <property type="component" value="Unassembled WGS sequence"/>
</dbReference>
<dbReference type="GO" id="GO:0009279">
    <property type="term" value="C:cell outer membrane"/>
    <property type="evidence" value="ECO:0007669"/>
    <property type="project" value="UniProtKB-SubCell"/>
</dbReference>
<keyword evidence="6 7" id="KW-0998">Cell outer membrane</keyword>
<dbReference type="NCBIfam" id="TIGR04057">
    <property type="entry name" value="SusC_RagA_signa"/>
    <property type="match status" value="1"/>
</dbReference>
<dbReference type="RefSeq" id="WP_122201310.1">
    <property type="nucleotide sequence ID" value="NZ_CABJFV010000005.1"/>
</dbReference>
<evidence type="ECO:0000256" key="2">
    <source>
        <dbReference type="ARBA" id="ARBA00022448"/>
    </source>
</evidence>
<keyword evidence="3 7" id="KW-1134">Transmembrane beta strand</keyword>
<keyword evidence="5 7" id="KW-0472">Membrane</keyword>
<feature type="signal peptide" evidence="8">
    <location>
        <begin position="1"/>
        <end position="20"/>
    </location>
</feature>
<evidence type="ECO:0000313" key="11">
    <source>
        <dbReference type="Proteomes" id="UP000284379"/>
    </source>
</evidence>
<reference evidence="10 11" key="1">
    <citation type="submission" date="2018-08" db="EMBL/GenBank/DDBJ databases">
        <title>A genome reference for cultivated species of the human gut microbiota.</title>
        <authorList>
            <person name="Zou Y."/>
            <person name="Xue W."/>
            <person name="Luo G."/>
        </authorList>
    </citation>
    <scope>NUCLEOTIDE SEQUENCE [LARGE SCALE GENOMIC DNA]</scope>
    <source>
        <strain evidence="10 11">AM40-30BH</strain>
    </source>
</reference>
<gene>
    <name evidence="10" type="ORF">DW888_08375</name>
</gene>
<dbReference type="PROSITE" id="PS52016">
    <property type="entry name" value="TONB_DEPENDENT_REC_3"/>
    <property type="match status" value="1"/>
</dbReference>
<keyword evidence="10" id="KW-0675">Receptor</keyword>
<evidence type="ECO:0000256" key="1">
    <source>
        <dbReference type="ARBA" id="ARBA00004571"/>
    </source>
</evidence>
<evidence type="ECO:0000256" key="6">
    <source>
        <dbReference type="ARBA" id="ARBA00023237"/>
    </source>
</evidence>
<dbReference type="AlphaFoldDB" id="A0A413VQM2"/>
<dbReference type="Pfam" id="PF13715">
    <property type="entry name" value="CarbopepD_reg_2"/>
    <property type="match status" value="1"/>
</dbReference>
<dbReference type="SUPFAM" id="SSF56935">
    <property type="entry name" value="Porins"/>
    <property type="match status" value="1"/>
</dbReference>
<sequence length="1031" mass="115162">MKRNRLIWFFSLLFCCTLLAAQKVTVEGTVTGFPDSEVLMGASVSVKGTTQGTITDLDGKYSFSVASDATLVFSYLGYETKEVAVKDRSLINVSLKADAQDLEEVVVVGTILKKSDLTGAVSSVSAKVLEEKPVTNINQALQGRVAGVFISNAAKPGDDATIKIRGINTINGSTDPIYVIDGQVMDNFGGGFNSVNLNDVASIEVLKDASATALYGSRASNGVILVTTKKGKNGIGKVTYDGWVGFQTDAKLPKTMGTKDLFELRKDAAMNSFTARHPGATEDEINAFLNNRVMKPYSKDGSGGYVFAQYEFDAYNNNDNYNWLDAVTRTGVEQNHALSFSGASEKGAYYFSLGYSNKTGMVENLGDKRYSGRINSDYAIKSWLKVGTNTAFTHTDSDIFSDDGVYDKARGANPMLPINSEIYTLNYGGVQDDNYFNPIRTLKIENNRRRNRLSSTNFLNINPIKGLNIRTSFSIDYFQEDRFKYTPKDIQESIRYSQDGQAEHTRDQRMTWQWDNSISYDRAFGEHKINALFSTSATQTNRDYTYATGKGFGTDKFSYYNIGSSYKTDERSIGSDFVTSTLMSYVVRANYNYASKYYLTATARYDGSSKFAEGKRWGLFPSFSAAWNIAEENFMKEQDVLSQLKLRLGYGLVGNQNIDDFAFYTLYDAKLEDGKVTYVPKGRRGTKDITWESQRQFNVGVDMGFLNGRITASLDAFLIKNKDLLMTRSLPLTSGFSSAVENIGAIENKGIEFSMNAKLIETRDFLWNFSANISADKNKVTQLYGNNDAIYKIDDNRNMQKEGNLFLGESRNTIYIWRTGGIAQVIDMDRLKNIDFSGRQVNPGDLYPLDVNDDKVIDDKDRVIVGSPDPKFYGGFSTDLSYKGITLNAVFNYSYGAKKLSPYYESLITSRGTGVASVDLVDRWSPENTDAKFPRPIYNDPTDTETMYYNTFSASQMDFSVQNASYLRLSTLSLAYTFPKTIVEKMKIGNLRVYSTISNVFCWTSYKGYDPETGDWYPPTRMFVFGLSVSL</sequence>